<sequence>MAIEQPFQISIAEEALSLLKRKLDDTRLPDEVDGADWDYGVPLGDIRRLIERWRDGYDWRAHERELNALPMFTRSVEVEEFGELDVHYVHQISSVNCPWL</sequence>
<accession>A0ACC0U830</accession>
<comment type="caution">
    <text evidence="1">The sequence shown here is derived from an EMBL/GenBank/DDBJ whole genome shotgun (WGS) entry which is preliminary data.</text>
</comment>
<gene>
    <name evidence="1" type="ORF">F5148DRAFT_981466</name>
</gene>
<dbReference type="Proteomes" id="UP001207468">
    <property type="component" value="Unassembled WGS sequence"/>
</dbReference>
<evidence type="ECO:0000313" key="2">
    <source>
        <dbReference type="Proteomes" id="UP001207468"/>
    </source>
</evidence>
<dbReference type="EMBL" id="JAGFNK010000126">
    <property type="protein sequence ID" value="KAI9507391.1"/>
    <property type="molecule type" value="Genomic_DNA"/>
</dbReference>
<proteinExistence type="predicted"/>
<protein>
    <submittedName>
        <fullName evidence="1">Alpha/beta-hydrolase</fullName>
    </submittedName>
</protein>
<organism evidence="1 2">
    <name type="scientific">Russula earlei</name>
    <dbReference type="NCBI Taxonomy" id="71964"/>
    <lineage>
        <taxon>Eukaryota</taxon>
        <taxon>Fungi</taxon>
        <taxon>Dikarya</taxon>
        <taxon>Basidiomycota</taxon>
        <taxon>Agaricomycotina</taxon>
        <taxon>Agaricomycetes</taxon>
        <taxon>Russulales</taxon>
        <taxon>Russulaceae</taxon>
        <taxon>Russula</taxon>
    </lineage>
</organism>
<name>A0ACC0U830_9AGAM</name>
<keyword evidence="2" id="KW-1185">Reference proteome</keyword>
<reference evidence="1" key="1">
    <citation type="submission" date="2021-03" db="EMBL/GenBank/DDBJ databases">
        <title>Evolutionary priming and transition to the ectomycorrhizal habit in an iconic lineage of mushroom-forming fungi: is preadaptation a requirement?</title>
        <authorList>
            <consortium name="DOE Joint Genome Institute"/>
            <person name="Looney B.P."/>
            <person name="Miyauchi S."/>
            <person name="Morin E."/>
            <person name="Drula E."/>
            <person name="Courty P.E."/>
            <person name="Chicoki N."/>
            <person name="Fauchery L."/>
            <person name="Kohler A."/>
            <person name="Kuo A."/>
            <person name="LaButti K."/>
            <person name="Pangilinan J."/>
            <person name="Lipzen A."/>
            <person name="Riley R."/>
            <person name="Andreopoulos W."/>
            <person name="He G."/>
            <person name="Johnson J."/>
            <person name="Barry K.W."/>
            <person name="Grigoriev I.V."/>
            <person name="Nagy L."/>
            <person name="Hibbett D."/>
            <person name="Henrissat B."/>
            <person name="Matheny P.B."/>
            <person name="Labbe J."/>
            <person name="Martin A.F."/>
        </authorList>
    </citation>
    <scope>NUCLEOTIDE SEQUENCE</scope>
    <source>
        <strain evidence="1">BPL698</strain>
    </source>
</reference>
<evidence type="ECO:0000313" key="1">
    <source>
        <dbReference type="EMBL" id="KAI9507391.1"/>
    </source>
</evidence>